<gene>
    <name evidence="1" type="ORF">RS130_17200</name>
</gene>
<reference evidence="1 2" key="1">
    <citation type="submission" date="2023-10" db="EMBL/GenBank/DDBJ databases">
        <title>Glaciecola aquimarina strain GGW-M5 nov., isolated from a coastal seawater.</title>
        <authorList>
            <person name="Bayburt H."/>
            <person name="Kim J.M."/>
            <person name="Choi B.J."/>
            <person name="Jeon C.O."/>
        </authorList>
    </citation>
    <scope>NUCLEOTIDE SEQUENCE [LARGE SCALE GENOMIC DNA]</scope>
    <source>
        <strain evidence="1 2">KCTC 32108</strain>
    </source>
</reference>
<proteinExistence type="predicted"/>
<dbReference type="Proteomes" id="UP001247805">
    <property type="component" value="Unassembled WGS sequence"/>
</dbReference>
<name>A0ABU3SZF7_9ALTE</name>
<comment type="caution">
    <text evidence="1">The sequence shown here is derived from an EMBL/GenBank/DDBJ whole genome shotgun (WGS) entry which is preliminary data.</text>
</comment>
<keyword evidence="2" id="KW-1185">Reference proteome</keyword>
<evidence type="ECO:0000313" key="1">
    <source>
        <dbReference type="EMBL" id="MDU0355409.1"/>
    </source>
</evidence>
<organism evidence="1 2">
    <name type="scientific">Paraglaciecola aquimarina</name>
    <dbReference type="NCBI Taxonomy" id="1235557"/>
    <lineage>
        <taxon>Bacteria</taxon>
        <taxon>Pseudomonadati</taxon>
        <taxon>Pseudomonadota</taxon>
        <taxon>Gammaproteobacteria</taxon>
        <taxon>Alteromonadales</taxon>
        <taxon>Alteromonadaceae</taxon>
        <taxon>Paraglaciecola</taxon>
    </lineage>
</organism>
<dbReference type="EMBL" id="JAWDIO010000002">
    <property type="protein sequence ID" value="MDU0355409.1"/>
    <property type="molecule type" value="Genomic_DNA"/>
</dbReference>
<accession>A0ABU3SZF7</accession>
<sequence length="239" mass="26569">MLDAVAPDLKQLHQKIASEDRSRLEQYLTSVRSLENRLQRAQQWLDIPKPEVDASQFQLDIDPIQDGPTAFIDSMYQLIHNAFLTDSTRTICYQKVKEAAGGLAARFSEPLGLPHHHAMSHGFNEEGGYERWGTYDAFLTERFAGFLKLMAETDDPYAEGSLLDNTIVLYGSGTSTVHNPRNFPLVLAGGKNLGLAHGSHINFDESVPMTNLLLTILQQLGTPLDKFSDSTGILRQILA</sequence>
<protein>
    <submittedName>
        <fullName evidence="1">DUF1552 domain-containing protein</fullName>
    </submittedName>
</protein>
<dbReference type="Pfam" id="PF07586">
    <property type="entry name" value="HXXSHH"/>
    <property type="match status" value="1"/>
</dbReference>
<evidence type="ECO:0000313" key="2">
    <source>
        <dbReference type="Proteomes" id="UP001247805"/>
    </source>
</evidence>
<dbReference type="InterPro" id="IPR011447">
    <property type="entry name" value="DUF1552"/>
</dbReference>